<name>A0A1F5YN40_9BACT</name>
<dbReference type="Proteomes" id="UP000178448">
    <property type="component" value="Unassembled WGS sequence"/>
</dbReference>
<keyword evidence="1" id="KW-0812">Transmembrane</keyword>
<keyword evidence="1" id="KW-1133">Transmembrane helix</keyword>
<organism evidence="2 3">
    <name type="scientific">Candidatus Gottesmanbacteria bacterium RBG_16_52_11</name>
    <dbReference type="NCBI Taxonomy" id="1798374"/>
    <lineage>
        <taxon>Bacteria</taxon>
        <taxon>Candidatus Gottesmaniibacteriota</taxon>
    </lineage>
</organism>
<protein>
    <submittedName>
        <fullName evidence="2">Uncharacterized protein</fullName>
    </submittedName>
</protein>
<dbReference type="AlphaFoldDB" id="A0A1F5YN40"/>
<keyword evidence="1" id="KW-0472">Membrane</keyword>
<feature type="transmembrane region" description="Helical" evidence="1">
    <location>
        <begin position="12"/>
        <end position="33"/>
    </location>
</feature>
<evidence type="ECO:0000256" key="1">
    <source>
        <dbReference type="SAM" id="Phobius"/>
    </source>
</evidence>
<dbReference type="EMBL" id="MFJD01000018">
    <property type="protein sequence ID" value="OGG01312.1"/>
    <property type="molecule type" value="Genomic_DNA"/>
</dbReference>
<reference evidence="2 3" key="1">
    <citation type="journal article" date="2016" name="Nat. Commun.">
        <title>Thousands of microbial genomes shed light on interconnected biogeochemical processes in an aquifer system.</title>
        <authorList>
            <person name="Anantharaman K."/>
            <person name="Brown C.T."/>
            <person name="Hug L.A."/>
            <person name="Sharon I."/>
            <person name="Castelle C.J."/>
            <person name="Probst A.J."/>
            <person name="Thomas B.C."/>
            <person name="Singh A."/>
            <person name="Wilkins M.J."/>
            <person name="Karaoz U."/>
            <person name="Brodie E.L."/>
            <person name="Williams K.H."/>
            <person name="Hubbard S.S."/>
            <person name="Banfield J.F."/>
        </authorList>
    </citation>
    <scope>NUCLEOTIDE SEQUENCE [LARGE SCALE GENOMIC DNA]</scope>
</reference>
<accession>A0A1F5YN40</accession>
<proteinExistence type="predicted"/>
<evidence type="ECO:0000313" key="2">
    <source>
        <dbReference type="EMBL" id="OGG01312.1"/>
    </source>
</evidence>
<gene>
    <name evidence="2" type="ORF">A2Z33_05355</name>
</gene>
<evidence type="ECO:0000313" key="3">
    <source>
        <dbReference type="Proteomes" id="UP000178448"/>
    </source>
</evidence>
<comment type="caution">
    <text evidence="2">The sequence shown here is derived from an EMBL/GenBank/DDBJ whole genome shotgun (WGS) entry which is preliminary data.</text>
</comment>
<sequence length="72" mass="8012">MAGKFRTSDKKYLLIILVAISGVFLIYTALGFFRRNVTSTTVAPPGCYYDKVKCYQDPCPTVLVCPNRDSGK</sequence>